<keyword evidence="10" id="KW-1185">Reference proteome</keyword>
<evidence type="ECO:0000256" key="7">
    <source>
        <dbReference type="SAM" id="Phobius"/>
    </source>
</evidence>
<feature type="transmembrane region" description="Helical" evidence="7">
    <location>
        <begin position="277"/>
        <end position="299"/>
    </location>
</feature>
<feature type="domain" description="Major facilitator superfamily (MFS) profile" evidence="8">
    <location>
        <begin position="6"/>
        <end position="388"/>
    </location>
</feature>
<keyword evidence="2" id="KW-0813">Transport</keyword>
<feature type="transmembrane region" description="Helical" evidence="7">
    <location>
        <begin position="42"/>
        <end position="63"/>
    </location>
</feature>
<dbReference type="RefSeq" id="WP_085804550.1">
    <property type="nucleotide sequence ID" value="NZ_FWFX01000002.1"/>
</dbReference>
<dbReference type="Proteomes" id="UP000193061">
    <property type="component" value="Unassembled WGS sequence"/>
</dbReference>
<name>A0A1X6YM40_9RHOB</name>
<feature type="transmembrane region" description="Helical" evidence="7">
    <location>
        <begin position="245"/>
        <end position="265"/>
    </location>
</feature>
<feature type="transmembrane region" description="Helical" evidence="7">
    <location>
        <begin position="156"/>
        <end position="176"/>
    </location>
</feature>
<evidence type="ECO:0000256" key="1">
    <source>
        <dbReference type="ARBA" id="ARBA00004651"/>
    </source>
</evidence>
<keyword evidence="4 7" id="KW-0812">Transmembrane</keyword>
<evidence type="ECO:0000256" key="6">
    <source>
        <dbReference type="ARBA" id="ARBA00023136"/>
    </source>
</evidence>
<dbReference type="GO" id="GO:0005886">
    <property type="term" value="C:plasma membrane"/>
    <property type="evidence" value="ECO:0007669"/>
    <property type="project" value="UniProtKB-SubCell"/>
</dbReference>
<keyword evidence="3" id="KW-1003">Cell membrane</keyword>
<sequence>MTRTEALHFINVAHFMDHFFLLIFPTAAIAIAPTWGMNFADVLLFGSPLYIMFALGTLPSGWLGDRYDRLMLITVFFIGCGASSLWIALASGPVALMIGLGALGAFASIYHPVGLAHVTQIGLRSGRALAINGVFGNMGLAAATITTGVLAQTMGWQSAFAVPGALSIAIGAALFLRSRDARALSAPMQTRDVKPSPSYDQRTQWVVFAVICIAALFGGMVFNMVTISLPKFLEERLISGNADLLWIGASAGVIFAIAAFAQLPVGELLDRMGARPILLSLMMGEAVLFLILTQAAGWLAFGATLAAVTLVFAGIPITTWLVGHYLNAGIRSRAVSVEYVLSLGVGSAAVPLIAMLQRLGLGFEVQFAGLAMASVAIFTAAWFLPKTSTKQEVTI</sequence>
<dbReference type="PANTHER" id="PTHR23517">
    <property type="entry name" value="RESISTANCE PROTEIN MDTM, PUTATIVE-RELATED-RELATED"/>
    <property type="match status" value="1"/>
</dbReference>
<dbReference type="PANTHER" id="PTHR23517:SF2">
    <property type="entry name" value="MULTIDRUG RESISTANCE PROTEIN MDTH"/>
    <property type="match status" value="1"/>
</dbReference>
<feature type="transmembrane region" description="Helical" evidence="7">
    <location>
        <begin position="70"/>
        <end position="89"/>
    </location>
</feature>
<feature type="transmembrane region" description="Helical" evidence="7">
    <location>
        <begin position="128"/>
        <end position="150"/>
    </location>
</feature>
<dbReference type="SUPFAM" id="SSF103473">
    <property type="entry name" value="MFS general substrate transporter"/>
    <property type="match status" value="1"/>
</dbReference>
<organism evidence="9 10">
    <name type="scientific">Roseovarius albus</name>
    <dbReference type="NCBI Taxonomy" id="1247867"/>
    <lineage>
        <taxon>Bacteria</taxon>
        <taxon>Pseudomonadati</taxon>
        <taxon>Pseudomonadota</taxon>
        <taxon>Alphaproteobacteria</taxon>
        <taxon>Rhodobacterales</taxon>
        <taxon>Roseobacteraceae</taxon>
        <taxon>Roseovarius</taxon>
    </lineage>
</organism>
<feature type="transmembrane region" description="Helical" evidence="7">
    <location>
        <begin position="205"/>
        <end position="225"/>
    </location>
</feature>
<dbReference type="InterPro" id="IPR011701">
    <property type="entry name" value="MFS"/>
</dbReference>
<evidence type="ECO:0000259" key="8">
    <source>
        <dbReference type="PROSITE" id="PS50850"/>
    </source>
</evidence>
<comment type="subcellular location">
    <subcellularLocation>
        <location evidence="1">Cell membrane</location>
        <topology evidence="1">Multi-pass membrane protein</topology>
    </subcellularLocation>
</comment>
<proteinExistence type="predicted"/>
<evidence type="ECO:0000256" key="4">
    <source>
        <dbReference type="ARBA" id="ARBA00022692"/>
    </source>
</evidence>
<dbReference type="OrthoDB" id="9783227at2"/>
<feature type="transmembrane region" description="Helical" evidence="7">
    <location>
        <begin position="12"/>
        <end position="36"/>
    </location>
</feature>
<protein>
    <submittedName>
        <fullName evidence="9">Major Facilitator Superfamily protein</fullName>
    </submittedName>
</protein>
<evidence type="ECO:0000313" key="9">
    <source>
        <dbReference type="EMBL" id="SLN24970.1"/>
    </source>
</evidence>
<keyword evidence="5 7" id="KW-1133">Transmembrane helix</keyword>
<evidence type="ECO:0000256" key="3">
    <source>
        <dbReference type="ARBA" id="ARBA00022475"/>
    </source>
</evidence>
<reference evidence="9 10" key="1">
    <citation type="submission" date="2017-03" db="EMBL/GenBank/DDBJ databases">
        <authorList>
            <person name="Afonso C.L."/>
            <person name="Miller P.J."/>
            <person name="Scott M.A."/>
            <person name="Spackman E."/>
            <person name="Goraichik I."/>
            <person name="Dimitrov K.M."/>
            <person name="Suarez D.L."/>
            <person name="Swayne D.E."/>
        </authorList>
    </citation>
    <scope>NUCLEOTIDE SEQUENCE [LARGE SCALE GENOMIC DNA]</scope>
    <source>
        <strain evidence="9 10">CECT 7450</strain>
    </source>
</reference>
<feature type="transmembrane region" description="Helical" evidence="7">
    <location>
        <begin position="95"/>
        <end position="116"/>
    </location>
</feature>
<dbReference type="EMBL" id="FWFX01000002">
    <property type="protein sequence ID" value="SLN24970.1"/>
    <property type="molecule type" value="Genomic_DNA"/>
</dbReference>
<evidence type="ECO:0000313" key="10">
    <source>
        <dbReference type="Proteomes" id="UP000193061"/>
    </source>
</evidence>
<dbReference type="PROSITE" id="PS50850">
    <property type="entry name" value="MFS"/>
    <property type="match status" value="1"/>
</dbReference>
<dbReference type="AlphaFoldDB" id="A0A1X6YM40"/>
<evidence type="ECO:0000256" key="2">
    <source>
        <dbReference type="ARBA" id="ARBA00022448"/>
    </source>
</evidence>
<keyword evidence="6 7" id="KW-0472">Membrane</keyword>
<feature type="transmembrane region" description="Helical" evidence="7">
    <location>
        <begin position="365"/>
        <end position="384"/>
    </location>
</feature>
<evidence type="ECO:0000256" key="5">
    <source>
        <dbReference type="ARBA" id="ARBA00022989"/>
    </source>
</evidence>
<dbReference type="InterPro" id="IPR020846">
    <property type="entry name" value="MFS_dom"/>
</dbReference>
<dbReference type="Gene3D" id="1.20.1250.20">
    <property type="entry name" value="MFS general substrate transporter like domains"/>
    <property type="match status" value="2"/>
</dbReference>
<feature type="transmembrane region" description="Helical" evidence="7">
    <location>
        <begin position="305"/>
        <end position="327"/>
    </location>
</feature>
<dbReference type="InterPro" id="IPR036259">
    <property type="entry name" value="MFS_trans_sf"/>
</dbReference>
<feature type="transmembrane region" description="Helical" evidence="7">
    <location>
        <begin position="339"/>
        <end position="359"/>
    </location>
</feature>
<gene>
    <name evidence="9" type="ORF">ROA7450_01025</name>
</gene>
<accession>A0A1X6YM40</accession>
<dbReference type="InterPro" id="IPR050171">
    <property type="entry name" value="MFS_Transporters"/>
</dbReference>
<dbReference type="GO" id="GO:0022857">
    <property type="term" value="F:transmembrane transporter activity"/>
    <property type="evidence" value="ECO:0007669"/>
    <property type="project" value="InterPro"/>
</dbReference>
<dbReference type="Pfam" id="PF07690">
    <property type="entry name" value="MFS_1"/>
    <property type="match status" value="1"/>
</dbReference>